<dbReference type="AlphaFoldDB" id="A0A7U7GA94"/>
<dbReference type="EMBL" id="CBTK010000082">
    <property type="protein sequence ID" value="CDH44546.1"/>
    <property type="molecule type" value="Genomic_DNA"/>
</dbReference>
<feature type="domain" description="Bacterial virulence factor lipase N-terminal" evidence="2">
    <location>
        <begin position="44"/>
        <end position="276"/>
    </location>
</feature>
<accession>A0A7U7GA94</accession>
<evidence type="ECO:0000256" key="1">
    <source>
        <dbReference type="SAM" id="SignalP"/>
    </source>
</evidence>
<dbReference type="Proteomes" id="UP000019184">
    <property type="component" value="Unassembled WGS sequence"/>
</dbReference>
<dbReference type="SUPFAM" id="SSF53474">
    <property type="entry name" value="alpha/beta-Hydrolases"/>
    <property type="match status" value="1"/>
</dbReference>
<evidence type="ECO:0000313" key="4">
    <source>
        <dbReference type="Proteomes" id="UP000019184"/>
    </source>
</evidence>
<dbReference type="Pfam" id="PF12262">
    <property type="entry name" value="Lipase_bact_N"/>
    <property type="match status" value="1"/>
</dbReference>
<dbReference type="InterPro" id="IPR025920">
    <property type="entry name" value="Lipase_bact_N"/>
</dbReference>
<feature type="signal peptide" evidence="1">
    <location>
        <begin position="1"/>
        <end position="29"/>
    </location>
</feature>
<dbReference type="Gene3D" id="3.40.50.1820">
    <property type="entry name" value="alpha/beta hydrolase"/>
    <property type="match status" value="1"/>
</dbReference>
<keyword evidence="1" id="KW-0732">Signal</keyword>
<name>A0A7U7GA94_9GAMM</name>
<reference evidence="3 4" key="1">
    <citation type="journal article" date="2014" name="ISME J.">
        <title>Candidatus Competibacter-lineage genomes retrieved from metagenomes reveal functional metabolic diversity.</title>
        <authorList>
            <person name="McIlroy S.J."/>
            <person name="Albertsen M."/>
            <person name="Andresen E.K."/>
            <person name="Saunders A.M."/>
            <person name="Kristiansen R."/>
            <person name="Stokholm-Bjerregaard M."/>
            <person name="Nielsen K.L."/>
            <person name="Nielsen P.H."/>
        </authorList>
    </citation>
    <scope>NUCLEOTIDE SEQUENCE [LARGE SCALE GENOMIC DNA]</scope>
    <source>
        <strain evidence="3 4">Run_B_J11</strain>
    </source>
</reference>
<dbReference type="RefSeq" id="WP_081756208.1">
    <property type="nucleotide sequence ID" value="NZ_CBTK010000082.1"/>
</dbReference>
<evidence type="ECO:0000313" key="3">
    <source>
        <dbReference type="EMBL" id="CDH44546.1"/>
    </source>
</evidence>
<protein>
    <recommendedName>
        <fullName evidence="2">Bacterial virulence factor lipase N-terminal domain-containing protein</fullName>
    </recommendedName>
</protein>
<proteinExistence type="predicted"/>
<keyword evidence="4" id="KW-1185">Reference proteome</keyword>
<feature type="chain" id="PRO_5031393302" description="Bacterial virulence factor lipase N-terminal domain-containing protein" evidence="1">
    <location>
        <begin position="30"/>
        <end position="682"/>
    </location>
</feature>
<comment type="caution">
    <text evidence="3">The sequence shown here is derived from an EMBL/GenBank/DDBJ whole genome shotgun (WGS) entry which is preliminary data.</text>
</comment>
<organism evidence="3 4">
    <name type="scientific">Candidatus Contendobacter odensis Run_B_J11</name>
    <dbReference type="NCBI Taxonomy" id="1400861"/>
    <lineage>
        <taxon>Bacteria</taxon>
        <taxon>Pseudomonadati</taxon>
        <taxon>Pseudomonadota</taxon>
        <taxon>Gammaproteobacteria</taxon>
        <taxon>Candidatus Competibacteraceae</taxon>
        <taxon>Candidatus Contendibacter</taxon>
    </lineage>
</organism>
<evidence type="ECO:0000259" key="2">
    <source>
        <dbReference type="Pfam" id="PF12262"/>
    </source>
</evidence>
<sequence>MPMKTRTTTLRLAPLCLAFSLIAFSSANAATRADFYAEFNPTAGQLPFPTNLLFSGSTDGTLNIPVADPNNLADPKVALNALDGFSTVAPLTAQFSSTLKASTIKAGSTVRVFEVALVNPVLNPATKTPFAITEVKRELQAGSDYEAALLSQDPNQTTLTISPLRPLTPKSGYLVVLTNGIQDSSGFDALPSLTYAATKLTTPLVDANGKSVIPGLSDAQALALEPLRQLTNNQENAAASRGVPASGIVLSWTFMTQSTDDAFTALGKTIKPLGMAVKPTGATTAAVGLGLPGFSDIYAGALTIPYYLSKDKPLSGYWQTASGGNITQYNPLPAATATLPIPVLMTVPNAKSGQTKPANGWPVVIFQHGFRQDRSNLLLLADALSFVGFAAVAIDLPLHGITNKNSPFYISGMERTFDLDLVNNTTLAPPPDGVIDPSGTHFLNLRNLLAIRDNSRQGEQDIRQLTATLPLVDLNGDQKPDLDAGRIYFVGHSLGGILGGTFLAIEDNVTSATLAMAGGGIAKVADASPAYSPLIVAGLAAAGINKGTPEYEGFMVLFQTAIDSADPINYGAQAASLHPIHLIEVVGGAGSLPDQVVPNSVVNAPLSGTEPLARIMGLQSANRTVTDDQGVRAIVRFTQGDHGSIISPAASVGATAEMQGQMIKFLQTEGEKLEIIYHPVVQ</sequence>
<dbReference type="OrthoDB" id="5477453at2"/>
<dbReference type="InterPro" id="IPR029058">
    <property type="entry name" value="AB_hydrolase_fold"/>
</dbReference>
<gene>
    <name evidence="3" type="ORF">BN874_1720012</name>
</gene>